<evidence type="ECO:0000313" key="1">
    <source>
        <dbReference type="EMBL" id="XBS47733.1"/>
    </source>
</evidence>
<gene>
    <name evidence="1" type="ORF">SURPRISE13_154</name>
</gene>
<proteinExistence type="predicted"/>
<sequence length="104" mass="11726">MQTMPRLCNISVFEKDTGRFIGVVAGSLDVHEGKFITKGALGFIVVDLNIHTTRPSTDEELEKVFMLDFYEDVKDSPNISIARYHDAAHAEALNKKWLESKLSK</sequence>
<name>A0AAU7PFX4_9VIRU</name>
<accession>A0AAU7PFX4</accession>
<protein>
    <submittedName>
        <fullName evidence="1">Uncharacterized protein</fullName>
    </submittedName>
</protein>
<dbReference type="EMBL" id="PP856017">
    <property type="protein sequence ID" value="XBS47733.1"/>
    <property type="molecule type" value="Genomic_DNA"/>
</dbReference>
<reference evidence="1" key="1">
    <citation type="submission" date="2024-05" db="EMBL/GenBank/DDBJ databases">
        <title>Isolation and characterization of the novel Burkholderia jumbo bacteriophage Surprise13.</title>
        <authorList>
            <person name="Supina B.S.I."/>
            <person name="Dennis J."/>
        </authorList>
    </citation>
    <scope>NUCLEOTIDE SEQUENCE</scope>
</reference>
<organism evidence="1">
    <name type="scientific">Burkholderia phage vB_BgluM-SURPRISE13</name>
    <dbReference type="NCBI Taxonomy" id="3159457"/>
    <lineage>
        <taxon>Viruses</taxon>
    </lineage>
</organism>